<keyword evidence="3" id="KW-0677">Repeat</keyword>
<evidence type="ECO:0000313" key="10">
    <source>
        <dbReference type="EMBL" id="KAJ8319319.1"/>
    </source>
</evidence>
<feature type="domain" description="Cadherin" evidence="9">
    <location>
        <begin position="638"/>
        <end position="743"/>
    </location>
</feature>
<dbReference type="Gene3D" id="2.60.40.60">
    <property type="entry name" value="Cadherins"/>
    <property type="match status" value="8"/>
</dbReference>
<dbReference type="PROSITE" id="PS00232">
    <property type="entry name" value="CADHERIN_1"/>
    <property type="match status" value="5"/>
</dbReference>
<gene>
    <name evidence="10" type="ORF">KUTeg_004410</name>
</gene>
<dbReference type="PANTHER" id="PTHR24028:SF328">
    <property type="entry name" value="CADHERIN-3"/>
    <property type="match status" value="1"/>
</dbReference>
<feature type="domain" description="Cadherin" evidence="9">
    <location>
        <begin position="32"/>
        <end position="148"/>
    </location>
</feature>
<evidence type="ECO:0000259" key="9">
    <source>
        <dbReference type="PROSITE" id="PS50268"/>
    </source>
</evidence>
<dbReference type="InterPro" id="IPR020894">
    <property type="entry name" value="Cadherin_CS"/>
</dbReference>
<feature type="domain" description="Cadherin" evidence="9">
    <location>
        <begin position="256"/>
        <end position="411"/>
    </location>
</feature>
<dbReference type="PRINTS" id="PR00205">
    <property type="entry name" value="CADHERIN"/>
</dbReference>
<dbReference type="InterPro" id="IPR002126">
    <property type="entry name" value="Cadherin-like_dom"/>
</dbReference>
<accession>A0ABQ9FPV1</accession>
<reference evidence="10 11" key="1">
    <citation type="submission" date="2022-12" db="EMBL/GenBank/DDBJ databases">
        <title>Chromosome-level genome of Tegillarca granosa.</title>
        <authorList>
            <person name="Kim J."/>
        </authorList>
    </citation>
    <scope>NUCLEOTIDE SEQUENCE [LARGE SCALE GENOMIC DNA]</scope>
    <source>
        <strain evidence="10">Teg-2019</strain>
        <tissue evidence="10">Adductor muscle</tissue>
    </source>
</reference>
<dbReference type="EMBL" id="JARBDR010000214">
    <property type="protein sequence ID" value="KAJ8319319.1"/>
    <property type="molecule type" value="Genomic_DNA"/>
</dbReference>
<organism evidence="10 11">
    <name type="scientific">Tegillarca granosa</name>
    <name type="common">Malaysian cockle</name>
    <name type="synonym">Anadara granosa</name>
    <dbReference type="NCBI Taxonomy" id="220873"/>
    <lineage>
        <taxon>Eukaryota</taxon>
        <taxon>Metazoa</taxon>
        <taxon>Spiralia</taxon>
        <taxon>Lophotrochozoa</taxon>
        <taxon>Mollusca</taxon>
        <taxon>Bivalvia</taxon>
        <taxon>Autobranchia</taxon>
        <taxon>Pteriomorphia</taxon>
        <taxon>Arcoida</taxon>
        <taxon>Arcoidea</taxon>
        <taxon>Arcidae</taxon>
        <taxon>Tegillarca</taxon>
    </lineage>
</organism>
<evidence type="ECO:0000256" key="6">
    <source>
        <dbReference type="ARBA" id="ARBA00023136"/>
    </source>
</evidence>
<feature type="domain" description="Cadherin" evidence="9">
    <location>
        <begin position="149"/>
        <end position="255"/>
    </location>
</feature>
<evidence type="ECO:0000256" key="2">
    <source>
        <dbReference type="ARBA" id="ARBA00022692"/>
    </source>
</evidence>
<proteinExistence type="predicted"/>
<dbReference type="PANTHER" id="PTHR24028">
    <property type="entry name" value="CADHERIN-87A"/>
    <property type="match status" value="1"/>
</dbReference>
<keyword evidence="5" id="KW-1133">Transmembrane helix</keyword>
<keyword evidence="7" id="KW-0325">Glycoprotein</keyword>
<dbReference type="CDD" id="cd11304">
    <property type="entry name" value="Cadherin_repeat"/>
    <property type="match status" value="7"/>
</dbReference>
<dbReference type="InterPro" id="IPR050174">
    <property type="entry name" value="Protocadherin/Cadherin-CA"/>
</dbReference>
<evidence type="ECO:0000256" key="4">
    <source>
        <dbReference type="ARBA" id="ARBA00022837"/>
    </source>
</evidence>
<name>A0ABQ9FPV1_TEGGR</name>
<evidence type="ECO:0000256" key="5">
    <source>
        <dbReference type="ARBA" id="ARBA00022989"/>
    </source>
</evidence>
<keyword evidence="2" id="KW-0812">Transmembrane</keyword>
<dbReference type="SMART" id="SM00112">
    <property type="entry name" value="CA"/>
    <property type="match status" value="7"/>
</dbReference>
<evidence type="ECO:0000256" key="1">
    <source>
        <dbReference type="ARBA" id="ARBA00004167"/>
    </source>
</evidence>
<evidence type="ECO:0000256" key="8">
    <source>
        <dbReference type="PROSITE-ProRule" id="PRU00043"/>
    </source>
</evidence>
<evidence type="ECO:0000256" key="3">
    <source>
        <dbReference type="ARBA" id="ARBA00022737"/>
    </source>
</evidence>
<comment type="subcellular location">
    <subcellularLocation>
        <location evidence="1">Membrane</location>
        <topology evidence="1">Single-pass membrane protein</topology>
    </subcellularLocation>
</comment>
<dbReference type="Proteomes" id="UP001217089">
    <property type="component" value="Unassembled WGS sequence"/>
</dbReference>
<keyword evidence="11" id="KW-1185">Reference proteome</keyword>
<keyword evidence="6" id="KW-0472">Membrane</keyword>
<evidence type="ECO:0000313" key="11">
    <source>
        <dbReference type="Proteomes" id="UP001217089"/>
    </source>
</evidence>
<feature type="domain" description="Cadherin" evidence="9">
    <location>
        <begin position="522"/>
        <end position="634"/>
    </location>
</feature>
<dbReference type="Pfam" id="PF00028">
    <property type="entry name" value="Cadherin"/>
    <property type="match status" value="7"/>
</dbReference>
<keyword evidence="4 8" id="KW-0106">Calcium</keyword>
<dbReference type="PROSITE" id="PS50268">
    <property type="entry name" value="CADHERIN_2"/>
    <property type="match status" value="7"/>
</dbReference>
<sequence>MSAEAIDGGGFRTIVELKIFIDDYNDNAPVFRRDDYYGVVRENTQTFLRGPLMVSALDDDQTGTDNSKVNYRIVNAPAGLMNNFTINTTSGEITLKGSIDYEKLAKSLDGKIILQIEAYDLGVPELKSKSNANVTIEVEDENDNTPIFDHLQYTAAILENATSGMSIIKIHAVDLDGTDRNNEFLYRIDSGAQDKFRIDFKTGVISVEMGASLDRETKNQYILSMSATDRGTEQLAGHCVVTININDVNDEMPLFIPQAKMVSINENTVVNSQVAIYPATDADFDSKLQYSIYGPVQGFDENGKQVDTSATGVNNYFGINADNGTIYVKSKLDREKVEMVVMVILATDVNAWKPTVQTSTGQLVLKQKLDYEHNKKIIFPVLAKDNGNPMQSSSATVEVTVLDVNDNQPIFNNYSKIYNVAENASQGTSVASISATDADSGEFGRLFYTLQVTNDDGCFIISKWMGEITVNCTLDFETRKNYIVYVIAKDNENDTENQKRAQTVAIEIKILDINDNNPVITNIPTTPVKVLENAQNGTEVFRVSSTDPDNGLNGTVEYSLTLNTNTTGWFFITTVPNPSINKNEGVIRLKENLLGRVGIVYVTVRATDRGTSPLSSEKQLYFEVEDVNLHQPQFVVPKGPKATIQIEEQQKPGSIVIDVNASDADHGQNGEVLYYLFPDKDYQKFRMDNKTGVLTNAVELDRETQPSYELKIIAYDKGLPNSLDNSLTLFINLLDIDDQKPSFSRGVQYEPYKFSEGVNEETSNVRVGSVDIATDLDSNNNSIICYYLVGGEMQDHFSLNRSGELVLTSPIDREGNNPPFTEINFINLVIKATPFCYLKDTTSVQKKYLFNPAQRPDEYDHTDTTLLWVQVNIKDINDHPPKFKQTIISIGLTRKTQFGELILNLKISLINDDQRVKVIFRMLPEEVRNISYAFRRQLEDVTGFRIVVDKIQTHENEAGKPDVTQ</sequence>
<feature type="domain" description="Cadherin" evidence="9">
    <location>
        <begin position="773"/>
        <end position="883"/>
    </location>
</feature>
<protein>
    <recommendedName>
        <fullName evidence="9">Cadherin domain-containing protein</fullName>
    </recommendedName>
</protein>
<comment type="caution">
    <text evidence="10">The sequence shown here is derived from an EMBL/GenBank/DDBJ whole genome shotgun (WGS) entry which is preliminary data.</text>
</comment>
<dbReference type="SUPFAM" id="SSF49313">
    <property type="entry name" value="Cadherin-like"/>
    <property type="match status" value="8"/>
</dbReference>
<evidence type="ECO:0000256" key="7">
    <source>
        <dbReference type="ARBA" id="ARBA00023180"/>
    </source>
</evidence>
<dbReference type="InterPro" id="IPR015919">
    <property type="entry name" value="Cadherin-like_sf"/>
</dbReference>
<feature type="domain" description="Cadherin" evidence="9">
    <location>
        <begin position="412"/>
        <end position="520"/>
    </location>
</feature>